<feature type="domain" description="BTB" evidence="1">
    <location>
        <begin position="15"/>
        <end position="118"/>
    </location>
</feature>
<evidence type="ECO:0000259" key="1">
    <source>
        <dbReference type="Pfam" id="PF00651"/>
    </source>
</evidence>
<dbReference type="InterPro" id="IPR000210">
    <property type="entry name" value="BTB/POZ_dom"/>
</dbReference>
<gene>
    <name evidence="2" type="ORF">DFH08DRAFT_879707</name>
</gene>
<dbReference type="CDD" id="cd18186">
    <property type="entry name" value="BTB_POZ_ZBTB_KLHL-like"/>
    <property type="match status" value="1"/>
</dbReference>
<evidence type="ECO:0000313" key="3">
    <source>
        <dbReference type="Proteomes" id="UP001218218"/>
    </source>
</evidence>
<dbReference type="InterPro" id="IPR011333">
    <property type="entry name" value="SKP1/BTB/POZ_sf"/>
</dbReference>
<organism evidence="2 3">
    <name type="scientific">Mycena albidolilacea</name>
    <dbReference type="NCBI Taxonomy" id="1033008"/>
    <lineage>
        <taxon>Eukaryota</taxon>
        <taxon>Fungi</taxon>
        <taxon>Dikarya</taxon>
        <taxon>Basidiomycota</taxon>
        <taxon>Agaricomycotina</taxon>
        <taxon>Agaricomycetes</taxon>
        <taxon>Agaricomycetidae</taxon>
        <taxon>Agaricales</taxon>
        <taxon>Marasmiineae</taxon>
        <taxon>Mycenaceae</taxon>
        <taxon>Mycena</taxon>
    </lineage>
</organism>
<dbReference type="Pfam" id="PF00651">
    <property type="entry name" value="BTB"/>
    <property type="match status" value="1"/>
</dbReference>
<dbReference type="SUPFAM" id="SSF54695">
    <property type="entry name" value="POZ domain"/>
    <property type="match status" value="1"/>
</dbReference>
<keyword evidence="3" id="KW-1185">Reference proteome</keyword>
<proteinExistence type="predicted"/>
<dbReference type="Proteomes" id="UP001218218">
    <property type="component" value="Unassembled WGS sequence"/>
</dbReference>
<evidence type="ECO:0000313" key="2">
    <source>
        <dbReference type="EMBL" id="KAJ7334938.1"/>
    </source>
</evidence>
<protein>
    <recommendedName>
        <fullName evidence="1">BTB domain-containing protein</fullName>
    </recommendedName>
</protein>
<accession>A0AAD6ZR67</accession>
<dbReference type="Gene3D" id="3.30.710.10">
    <property type="entry name" value="Potassium Channel Kv1.1, Chain A"/>
    <property type="match status" value="1"/>
</dbReference>
<dbReference type="EMBL" id="JARIHO010000032">
    <property type="protein sequence ID" value="KAJ7334938.1"/>
    <property type="molecule type" value="Genomic_DNA"/>
</dbReference>
<reference evidence="2" key="1">
    <citation type="submission" date="2023-03" db="EMBL/GenBank/DDBJ databases">
        <title>Massive genome expansion in bonnet fungi (Mycena s.s.) driven by repeated elements and novel gene families across ecological guilds.</title>
        <authorList>
            <consortium name="Lawrence Berkeley National Laboratory"/>
            <person name="Harder C.B."/>
            <person name="Miyauchi S."/>
            <person name="Viragh M."/>
            <person name="Kuo A."/>
            <person name="Thoen E."/>
            <person name="Andreopoulos B."/>
            <person name="Lu D."/>
            <person name="Skrede I."/>
            <person name="Drula E."/>
            <person name="Henrissat B."/>
            <person name="Morin E."/>
            <person name="Kohler A."/>
            <person name="Barry K."/>
            <person name="LaButti K."/>
            <person name="Morin E."/>
            <person name="Salamov A."/>
            <person name="Lipzen A."/>
            <person name="Mereny Z."/>
            <person name="Hegedus B."/>
            <person name="Baldrian P."/>
            <person name="Stursova M."/>
            <person name="Weitz H."/>
            <person name="Taylor A."/>
            <person name="Grigoriev I.V."/>
            <person name="Nagy L.G."/>
            <person name="Martin F."/>
            <person name="Kauserud H."/>
        </authorList>
    </citation>
    <scope>NUCLEOTIDE SEQUENCE</scope>
    <source>
        <strain evidence="2">CBHHK002</strain>
    </source>
</reference>
<comment type="caution">
    <text evidence="2">The sequence shown here is derived from an EMBL/GenBank/DDBJ whole genome shotgun (WGS) entry which is preliminary data.</text>
</comment>
<name>A0AAD6ZR67_9AGAR</name>
<dbReference type="AlphaFoldDB" id="A0AAD6ZR67"/>
<sequence>MDVDNTPTRVEELWFSDSGLVVQAEQSLFRVSGAVLAARSPIFKDMLSFMQPPDAETIDGCPVVRLPDLAIDITCFFRAIFDSSFFESYPAQVDFVDVLSILRCSDKYEVEYLRRRALVHLSYNFPTTLSAFDAQESSTNFDDIQDVDDRTSVCIAVIQLARQTNALWLLPKAFYELATTDNETIRGALQCTTFNGQPATLSANDEMLFLTSSLHISRLEGDVVSFLHCTNRLPCAKGDICSIARLRALAQVQTYISNVVGPIPLDLCELASVWDGLLENCCVGCYVWLQDTHARARQSIWDKLPGICELPPWPELEKMKADALKD</sequence>